<evidence type="ECO:0000256" key="2">
    <source>
        <dbReference type="ARBA" id="ARBA00006403"/>
    </source>
</evidence>
<dbReference type="Pfam" id="PF00447">
    <property type="entry name" value="HSF_DNA-bind"/>
    <property type="match status" value="1"/>
</dbReference>
<keyword evidence="3" id="KW-0597">Phosphoprotein</keyword>
<protein>
    <recommendedName>
        <fullName evidence="11">Heat stress transcription factor</fullName>
    </recommendedName>
</protein>
<keyword evidence="5" id="KW-0346">Stress response</keyword>
<organism evidence="15 16">
    <name type="scientific">Buddleja alternifolia</name>
    <dbReference type="NCBI Taxonomy" id="168488"/>
    <lineage>
        <taxon>Eukaryota</taxon>
        <taxon>Viridiplantae</taxon>
        <taxon>Streptophyta</taxon>
        <taxon>Embryophyta</taxon>
        <taxon>Tracheophyta</taxon>
        <taxon>Spermatophyta</taxon>
        <taxon>Magnoliopsida</taxon>
        <taxon>eudicotyledons</taxon>
        <taxon>Gunneridae</taxon>
        <taxon>Pentapetalae</taxon>
        <taxon>asterids</taxon>
        <taxon>lamiids</taxon>
        <taxon>Lamiales</taxon>
        <taxon>Scrophulariaceae</taxon>
        <taxon>Buddlejeae</taxon>
        <taxon>Buddleja</taxon>
    </lineage>
</organism>
<feature type="compositionally biased region" description="Polar residues" evidence="13">
    <location>
        <begin position="273"/>
        <end position="286"/>
    </location>
</feature>
<evidence type="ECO:0000256" key="13">
    <source>
        <dbReference type="SAM" id="MobiDB-lite"/>
    </source>
</evidence>
<keyword evidence="6" id="KW-0238">DNA-binding</keyword>
<dbReference type="PRINTS" id="PR00056">
    <property type="entry name" value="HSFDOMAIN"/>
</dbReference>
<dbReference type="AlphaFoldDB" id="A0AAV6XR37"/>
<dbReference type="EMBL" id="WHWC01000006">
    <property type="protein sequence ID" value="KAG8381670.1"/>
    <property type="molecule type" value="Genomic_DNA"/>
</dbReference>
<dbReference type="GO" id="GO:0005634">
    <property type="term" value="C:nucleus"/>
    <property type="evidence" value="ECO:0007669"/>
    <property type="project" value="UniProtKB-SubCell"/>
</dbReference>
<comment type="similarity">
    <text evidence="2 12">Belongs to the HSF family.</text>
</comment>
<evidence type="ECO:0000256" key="5">
    <source>
        <dbReference type="ARBA" id="ARBA00023016"/>
    </source>
</evidence>
<evidence type="ECO:0000256" key="6">
    <source>
        <dbReference type="ARBA" id="ARBA00023125"/>
    </source>
</evidence>
<reference evidence="15" key="1">
    <citation type="submission" date="2019-10" db="EMBL/GenBank/DDBJ databases">
        <authorList>
            <person name="Zhang R."/>
            <person name="Pan Y."/>
            <person name="Wang J."/>
            <person name="Ma R."/>
            <person name="Yu S."/>
        </authorList>
    </citation>
    <scope>NUCLEOTIDE SEQUENCE</scope>
    <source>
        <strain evidence="15">LA-IB0</strain>
        <tissue evidence="15">Leaf</tissue>
    </source>
</reference>
<dbReference type="Gene3D" id="1.10.10.10">
    <property type="entry name" value="Winged helix-like DNA-binding domain superfamily/Winged helix DNA-binding domain"/>
    <property type="match status" value="1"/>
</dbReference>
<keyword evidence="7" id="KW-0010">Activator</keyword>
<dbReference type="SMART" id="SM00415">
    <property type="entry name" value="HSF"/>
    <property type="match status" value="1"/>
</dbReference>
<evidence type="ECO:0000256" key="12">
    <source>
        <dbReference type="RuleBase" id="RU004020"/>
    </source>
</evidence>
<dbReference type="FunFam" id="1.10.10.10:FF:000057">
    <property type="entry name" value="Heat shock transcription factor 1"/>
    <property type="match status" value="1"/>
</dbReference>
<keyword evidence="9" id="KW-0539">Nucleus</keyword>
<evidence type="ECO:0000256" key="10">
    <source>
        <dbReference type="ARBA" id="ARBA00055747"/>
    </source>
</evidence>
<feature type="domain" description="HSF-type DNA-binding" evidence="14">
    <location>
        <begin position="61"/>
        <end position="85"/>
    </location>
</feature>
<comment type="subcellular location">
    <subcellularLocation>
        <location evidence="1">Nucleus</location>
    </subcellularLocation>
</comment>
<gene>
    <name evidence="15" type="ORF">BUALT_Bualt06G0145700</name>
</gene>
<dbReference type="GO" id="GO:0003700">
    <property type="term" value="F:DNA-binding transcription factor activity"/>
    <property type="evidence" value="ECO:0007669"/>
    <property type="project" value="InterPro"/>
</dbReference>
<evidence type="ECO:0000256" key="1">
    <source>
        <dbReference type="ARBA" id="ARBA00004123"/>
    </source>
</evidence>
<evidence type="ECO:0000256" key="9">
    <source>
        <dbReference type="ARBA" id="ARBA00023242"/>
    </source>
</evidence>
<feature type="compositionally biased region" description="Polar residues" evidence="13">
    <location>
        <begin position="116"/>
        <end position="129"/>
    </location>
</feature>
<sequence>MEAAGGSGSVSSAAAATSPPPFLSKTYDMVDDPATDAVVSWSKSNNSFVVWNVPEFTTHLLPKFFKHNNFSSFVRQLNTYGFRKVDPDRWEFANEGFLRGHKHLLKSINRRKPSHAQAQQPPTQVQSRPVGSCIEVGKFGIDEEVERLKRDKNILMQELVRLRQQQQSTDHQLQTVGQRVHVMEQRQQQMMSFLAKAVQSPGFVAQLVHQPNDSNRQISGGNKKRRLPNQNEEELARKYSIASPDGQIVKYQPLMNEAAKSMLRQILKMNTSSRLDSKSSNMSSYLIDNVPPPSDVSDSGSSSNRLSGVTLSEVLPTTAARAEIQSSTSVPHETAHDTLFPQANTTLPDFVQVQGVTPQKNVDLPDGPFTGAETVDMEYMDTIPGFVDAPMPVASDELLADDDGDILLDDMHKLPGINDVFWEQFLSDSPLTGDTDEISTVNFEHGIGKDQPTDREGEWNKMKNLNTLTEQMGLLASASKSG</sequence>
<evidence type="ECO:0000313" key="15">
    <source>
        <dbReference type="EMBL" id="KAG8381670.1"/>
    </source>
</evidence>
<keyword evidence="16" id="KW-1185">Reference proteome</keyword>
<dbReference type="GO" id="GO:0034605">
    <property type="term" value="P:cellular response to heat"/>
    <property type="evidence" value="ECO:0007669"/>
    <property type="project" value="TreeGrafter"/>
</dbReference>
<feature type="region of interest" description="Disordered" evidence="13">
    <location>
        <begin position="211"/>
        <end position="232"/>
    </location>
</feature>
<feature type="compositionally biased region" description="Low complexity" evidence="13">
    <location>
        <begin position="295"/>
        <end position="306"/>
    </location>
</feature>
<keyword evidence="4" id="KW-0805">Transcription regulation</keyword>
<dbReference type="InterPro" id="IPR036388">
    <property type="entry name" value="WH-like_DNA-bd_sf"/>
</dbReference>
<dbReference type="PROSITE" id="PS00434">
    <property type="entry name" value="HSF_DOMAIN"/>
    <property type="match status" value="1"/>
</dbReference>
<keyword evidence="8" id="KW-0804">Transcription</keyword>
<dbReference type="PANTHER" id="PTHR10015:SF427">
    <property type="entry name" value="HEAT SHOCK FACTOR PROTEIN"/>
    <property type="match status" value="1"/>
</dbReference>
<name>A0AAV6XR37_9LAMI</name>
<accession>A0AAV6XR37</accession>
<feature type="region of interest" description="Disordered" evidence="13">
    <location>
        <begin position="110"/>
        <end position="129"/>
    </location>
</feature>
<evidence type="ECO:0000256" key="11">
    <source>
        <dbReference type="ARBA" id="ARBA00081483"/>
    </source>
</evidence>
<dbReference type="Proteomes" id="UP000826271">
    <property type="component" value="Unassembled WGS sequence"/>
</dbReference>
<evidence type="ECO:0000256" key="4">
    <source>
        <dbReference type="ARBA" id="ARBA00023015"/>
    </source>
</evidence>
<comment type="caution">
    <text evidence="15">The sequence shown here is derived from an EMBL/GenBank/DDBJ whole genome shotgun (WGS) entry which is preliminary data.</text>
</comment>
<evidence type="ECO:0000256" key="3">
    <source>
        <dbReference type="ARBA" id="ARBA00022553"/>
    </source>
</evidence>
<evidence type="ECO:0000259" key="14">
    <source>
        <dbReference type="PROSITE" id="PS00434"/>
    </source>
</evidence>
<dbReference type="PANTHER" id="PTHR10015">
    <property type="entry name" value="HEAT SHOCK TRANSCRIPTION FACTOR"/>
    <property type="match status" value="1"/>
</dbReference>
<proteinExistence type="inferred from homology"/>
<feature type="region of interest" description="Disordered" evidence="13">
    <location>
        <begin position="273"/>
        <end position="306"/>
    </location>
</feature>
<dbReference type="InterPro" id="IPR000232">
    <property type="entry name" value="HSF_DNA-bd"/>
</dbReference>
<dbReference type="GO" id="GO:0000978">
    <property type="term" value="F:RNA polymerase II cis-regulatory region sequence-specific DNA binding"/>
    <property type="evidence" value="ECO:0007669"/>
    <property type="project" value="TreeGrafter"/>
</dbReference>
<evidence type="ECO:0000313" key="16">
    <source>
        <dbReference type="Proteomes" id="UP000826271"/>
    </source>
</evidence>
<evidence type="ECO:0000256" key="7">
    <source>
        <dbReference type="ARBA" id="ARBA00023159"/>
    </source>
</evidence>
<dbReference type="SUPFAM" id="SSF46785">
    <property type="entry name" value="Winged helix' DNA-binding domain"/>
    <property type="match status" value="1"/>
</dbReference>
<dbReference type="GO" id="GO:0006357">
    <property type="term" value="P:regulation of transcription by RNA polymerase II"/>
    <property type="evidence" value="ECO:0007669"/>
    <property type="project" value="TreeGrafter"/>
</dbReference>
<feature type="compositionally biased region" description="Polar residues" evidence="13">
    <location>
        <begin position="211"/>
        <end position="220"/>
    </location>
</feature>
<evidence type="ECO:0000256" key="8">
    <source>
        <dbReference type="ARBA" id="ARBA00023163"/>
    </source>
</evidence>
<dbReference type="InterPro" id="IPR036390">
    <property type="entry name" value="WH_DNA-bd_sf"/>
</dbReference>
<comment type="function">
    <text evidence="10">DNA-binding protein that specifically binds heat shock promoter elements (HSE) and activates transcription.</text>
</comment>